<feature type="transmembrane region" description="Helical" evidence="1">
    <location>
        <begin position="136"/>
        <end position="154"/>
    </location>
</feature>
<keyword evidence="1" id="KW-1133">Transmembrane helix</keyword>
<evidence type="ECO:0000313" key="3">
    <source>
        <dbReference type="Proteomes" id="UP000193719"/>
    </source>
</evidence>
<feature type="transmembrane region" description="Helical" evidence="1">
    <location>
        <begin position="175"/>
        <end position="195"/>
    </location>
</feature>
<gene>
    <name evidence="2" type="ORF">BCR36DRAFT_365806</name>
</gene>
<evidence type="ECO:0000313" key="2">
    <source>
        <dbReference type="EMBL" id="ORX61227.1"/>
    </source>
</evidence>
<evidence type="ECO:0000256" key="1">
    <source>
        <dbReference type="SAM" id="Phobius"/>
    </source>
</evidence>
<name>A0A1Y1VP86_9FUNG</name>
<reference evidence="2 3" key="1">
    <citation type="submission" date="2016-08" db="EMBL/GenBank/DDBJ databases">
        <title>Genomes of anaerobic fungi encode conserved fungal cellulosomes for biomass hydrolysis.</title>
        <authorList>
            <consortium name="DOE Joint Genome Institute"/>
            <person name="Haitjema C.H."/>
            <person name="Gilmore S.P."/>
            <person name="Henske J.K."/>
            <person name="Solomon K.V."/>
            <person name="De Groot R."/>
            <person name="Kuo A."/>
            <person name="Mondo S.J."/>
            <person name="Salamov A.A."/>
            <person name="Labutti K."/>
            <person name="Zhao Z."/>
            <person name="Chiniquy J."/>
            <person name="Barry K."/>
            <person name="Brewer H.M."/>
            <person name="Purvine S.O."/>
            <person name="Wright A.T."/>
            <person name="Boxma B."/>
            <person name="Van Alen T."/>
            <person name="Hackstein J.H."/>
            <person name="Baker S.E."/>
            <person name="Grigoriev I.V."/>
            <person name="O'Malley M.A."/>
        </authorList>
    </citation>
    <scope>NUCLEOTIDE SEQUENCE [LARGE SCALE GENOMIC DNA]</scope>
    <source>
        <strain evidence="3">finn</strain>
    </source>
</reference>
<dbReference type="EMBL" id="MCFH01000001">
    <property type="protein sequence ID" value="ORX61227.1"/>
    <property type="molecule type" value="Genomic_DNA"/>
</dbReference>
<protein>
    <submittedName>
        <fullName evidence="2">Uncharacterized protein</fullName>
    </submittedName>
</protein>
<proteinExistence type="predicted"/>
<dbReference type="AlphaFoldDB" id="A0A1Y1VP86"/>
<comment type="caution">
    <text evidence="2">The sequence shown here is derived from an EMBL/GenBank/DDBJ whole genome shotgun (WGS) entry which is preliminary data.</text>
</comment>
<accession>A0A1Y1VP86</accession>
<reference evidence="2 3" key="2">
    <citation type="submission" date="2016-08" db="EMBL/GenBank/DDBJ databases">
        <title>Pervasive Adenine N6-methylation of Active Genes in Fungi.</title>
        <authorList>
            <consortium name="DOE Joint Genome Institute"/>
            <person name="Mondo S.J."/>
            <person name="Dannebaum R.O."/>
            <person name="Kuo R.C."/>
            <person name="Labutti K."/>
            <person name="Haridas S."/>
            <person name="Kuo A."/>
            <person name="Salamov A."/>
            <person name="Ahrendt S.R."/>
            <person name="Lipzen A."/>
            <person name="Sullivan W."/>
            <person name="Andreopoulos W.B."/>
            <person name="Clum A."/>
            <person name="Lindquist E."/>
            <person name="Daum C."/>
            <person name="Ramamoorthy G.K."/>
            <person name="Gryganskyi A."/>
            <person name="Culley D."/>
            <person name="Magnuson J.K."/>
            <person name="James T.Y."/>
            <person name="O'Malley M.A."/>
            <person name="Stajich J.E."/>
            <person name="Spatafora J.W."/>
            <person name="Visel A."/>
            <person name="Grigoriev I.V."/>
        </authorList>
    </citation>
    <scope>NUCLEOTIDE SEQUENCE [LARGE SCALE GENOMIC DNA]</scope>
    <source>
        <strain evidence="3">finn</strain>
    </source>
</reference>
<dbReference type="Proteomes" id="UP000193719">
    <property type="component" value="Unassembled WGS sequence"/>
</dbReference>
<dbReference type="CDD" id="cd00761">
    <property type="entry name" value="Glyco_tranf_GTA_type"/>
    <property type="match status" value="1"/>
</dbReference>
<sequence length="303" mass="35987">MPMFIEIPDEKDNKKVYISMAHSYNDFKKYNYITFEHLRKNIYTSYKCTSDSQCLTNKCIEGVCIFNEENPTEYCTDIYINLLLRSSFMHCGKVMGDLCEKNAECASRVCNPYTKTCGHPPLGPSDSDLANGLRNFAYLEIDIFIIYFILRCFIKPIIKYIFKITFERKNKKSEFFLFISYEALLTMKFILKPLLFLDIVICLKSAVKQTLKNIEIIFVDDIITVEYARGTNKSNGYVNLKHKKHYGSIYDSIWRREFLNNHNVRFNEERWEGKDVRFRKDCYKFKPKVLKLSDQGIYYYYNM</sequence>
<dbReference type="OrthoDB" id="4405280at2759"/>
<keyword evidence="3" id="KW-1185">Reference proteome</keyword>
<keyword evidence="1" id="KW-0472">Membrane</keyword>
<keyword evidence="1" id="KW-0812">Transmembrane</keyword>
<organism evidence="2 3">
    <name type="scientific">Piromyces finnis</name>
    <dbReference type="NCBI Taxonomy" id="1754191"/>
    <lineage>
        <taxon>Eukaryota</taxon>
        <taxon>Fungi</taxon>
        <taxon>Fungi incertae sedis</taxon>
        <taxon>Chytridiomycota</taxon>
        <taxon>Chytridiomycota incertae sedis</taxon>
        <taxon>Neocallimastigomycetes</taxon>
        <taxon>Neocallimastigales</taxon>
        <taxon>Neocallimastigaceae</taxon>
        <taxon>Piromyces</taxon>
    </lineage>
</organism>